<dbReference type="InterPro" id="IPR015943">
    <property type="entry name" value="WD40/YVTN_repeat-like_dom_sf"/>
</dbReference>
<dbReference type="CDD" id="cd15482">
    <property type="entry name" value="Sialidase_non-viral"/>
    <property type="match status" value="1"/>
</dbReference>
<protein>
    <submittedName>
        <fullName evidence="2">Oxidoreductase</fullName>
    </submittedName>
</protein>
<evidence type="ECO:0000313" key="2">
    <source>
        <dbReference type="EMBL" id="GEQ12957.1"/>
    </source>
</evidence>
<organism evidence="2 3">
    <name type="scientific">Knoellia locipacati</name>
    <dbReference type="NCBI Taxonomy" id="882824"/>
    <lineage>
        <taxon>Bacteria</taxon>
        <taxon>Bacillati</taxon>
        <taxon>Actinomycetota</taxon>
        <taxon>Actinomycetes</taxon>
        <taxon>Micrococcales</taxon>
        <taxon>Intrasporangiaceae</taxon>
        <taxon>Knoellia</taxon>
    </lineage>
</organism>
<evidence type="ECO:0000313" key="3">
    <source>
        <dbReference type="Proteomes" id="UP000321793"/>
    </source>
</evidence>
<reference evidence="2 3" key="1">
    <citation type="submission" date="2019-07" db="EMBL/GenBank/DDBJ databases">
        <title>Whole genome shotgun sequence of Knoellia locipacati NBRC 109775.</title>
        <authorList>
            <person name="Hosoyama A."/>
            <person name="Uohara A."/>
            <person name="Ohji S."/>
            <person name="Ichikawa N."/>
        </authorList>
    </citation>
    <scope>NUCLEOTIDE SEQUENCE [LARGE SCALE GENOMIC DNA]</scope>
    <source>
        <strain evidence="2 3">NBRC 109775</strain>
    </source>
</reference>
<dbReference type="Proteomes" id="UP000321793">
    <property type="component" value="Unassembled WGS sequence"/>
</dbReference>
<proteinExistence type="predicted"/>
<keyword evidence="3" id="KW-1185">Reference proteome</keyword>
<dbReference type="Gene3D" id="2.130.10.10">
    <property type="entry name" value="YVTN repeat-like/Quinoprotein amine dehydrogenase"/>
    <property type="match status" value="2"/>
</dbReference>
<dbReference type="EMBL" id="BKBA01000003">
    <property type="protein sequence ID" value="GEQ12957.1"/>
    <property type="molecule type" value="Genomic_DNA"/>
</dbReference>
<dbReference type="AlphaFoldDB" id="A0A512SYC0"/>
<feature type="signal peptide" evidence="1">
    <location>
        <begin position="1"/>
        <end position="27"/>
    </location>
</feature>
<accession>A0A512SYC0</accession>
<keyword evidence="1" id="KW-0732">Signal</keyword>
<comment type="caution">
    <text evidence="2">The sequence shown here is derived from an EMBL/GenBank/DDBJ whole genome shotgun (WGS) entry which is preliminary data.</text>
</comment>
<dbReference type="PANTHER" id="PTHR47199">
    <property type="entry name" value="PHOTOSYSTEM II STABILITY/ASSEMBLY FACTOR HCF136, CHLOROPLASTIC"/>
    <property type="match status" value="1"/>
</dbReference>
<feature type="chain" id="PRO_5021979702" evidence="1">
    <location>
        <begin position="28"/>
        <end position="359"/>
    </location>
</feature>
<dbReference type="RefSeq" id="WP_222611919.1">
    <property type="nucleotide sequence ID" value="NZ_BAABDN010000001.1"/>
</dbReference>
<name>A0A512SYC0_9MICO</name>
<sequence>MRTLRRTLTAPPYAVALVALTVPLAGAAGATPRPHTDDLAWSVTTVDADQSFRGLDAVDRSTAWVTGASVTGGAAKVYRTTDGGSSWQDVGPSGSTGLNFRDVEAVDARTASVLAIGEGEASRIYRTTDGGRSWTETFRNDEPTAFYNCMDFFPDGRRGLAVSDPVDGRFRIAATHDGGRSWQVLPDAGMPDSTGEANFSASGDCLTISGRDAWFGSGGAQSRIFHSRDAGLTWSATDSTIPAGDAAGVFALAFRTPGQGIAVGGDFAEPADGTDAVARSANGRTWRGAGDLAHLGEDVSWLGHRLVVVGQGGAIGGSSVSKDNGRTWRQFSPEAFHTLDCTRDGSCWAAGGGGRVGRL</sequence>
<dbReference type="SUPFAM" id="SSF110296">
    <property type="entry name" value="Oligoxyloglucan reducing end-specific cellobiohydrolase"/>
    <property type="match status" value="1"/>
</dbReference>
<dbReference type="PANTHER" id="PTHR47199:SF2">
    <property type="entry name" value="PHOTOSYSTEM II STABILITY_ASSEMBLY FACTOR HCF136, CHLOROPLASTIC"/>
    <property type="match status" value="1"/>
</dbReference>
<evidence type="ECO:0000256" key="1">
    <source>
        <dbReference type="SAM" id="SignalP"/>
    </source>
</evidence>
<gene>
    <name evidence="2" type="ORF">KLO01_10040</name>
</gene>